<dbReference type="PANTHER" id="PTHR10134">
    <property type="entry name" value="CYTOCHROME B-C1 COMPLEX SUBUNIT RIESKE, MITOCHONDRIAL"/>
    <property type="match status" value="1"/>
</dbReference>
<dbReference type="InterPro" id="IPR036922">
    <property type="entry name" value="Rieske_2Fe-2S_sf"/>
</dbReference>
<dbReference type="GO" id="GO:0004497">
    <property type="term" value="F:monooxygenase activity"/>
    <property type="evidence" value="ECO:0007669"/>
    <property type="project" value="UniProtKB-ARBA"/>
</dbReference>
<keyword evidence="2" id="KW-0479">Metal-binding</keyword>
<accession>A0A1U7HDE6</accession>
<keyword evidence="1" id="KW-0001">2Fe-2S</keyword>
<evidence type="ECO:0000256" key="6">
    <source>
        <dbReference type="ARBA" id="ARBA00034078"/>
    </source>
</evidence>
<dbReference type="GO" id="GO:0046872">
    <property type="term" value="F:metal ion binding"/>
    <property type="evidence" value="ECO:0007669"/>
    <property type="project" value="UniProtKB-KW"/>
</dbReference>
<dbReference type="RefSeq" id="WP_073600427.1">
    <property type="nucleotide sequence ID" value="NZ_MRCB01000019.1"/>
</dbReference>
<keyword evidence="9" id="KW-1185">Reference proteome</keyword>
<dbReference type="STRING" id="1921803.NIES593_15400"/>
<dbReference type="GO" id="GO:0016705">
    <property type="term" value="F:oxidoreductase activity, acting on paired donors, with incorporation or reduction of molecular oxygen"/>
    <property type="evidence" value="ECO:0007669"/>
    <property type="project" value="UniProtKB-ARBA"/>
</dbReference>
<evidence type="ECO:0000259" key="7">
    <source>
        <dbReference type="PROSITE" id="PS51296"/>
    </source>
</evidence>
<evidence type="ECO:0000313" key="8">
    <source>
        <dbReference type="EMBL" id="OKH21600.1"/>
    </source>
</evidence>
<evidence type="ECO:0000256" key="2">
    <source>
        <dbReference type="ARBA" id="ARBA00022723"/>
    </source>
</evidence>
<proteinExistence type="predicted"/>
<keyword evidence="4" id="KW-0411">Iron-sulfur</keyword>
<dbReference type="OrthoDB" id="9767869at2"/>
<dbReference type="InterPro" id="IPR017941">
    <property type="entry name" value="Rieske_2Fe-2S"/>
</dbReference>
<dbReference type="PROSITE" id="PS51296">
    <property type="entry name" value="RIESKE"/>
    <property type="match status" value="1"/>
</dbReference>
<dbReference type="Pfam" id="PF00355">
    <property type="entry name" value="Rieske"/>
    <property type="match status" value="1"/>
</dbReference>
<evidence type="ECO:0000256" key="5">
    <source>
        <dbReference type="ARBA" id="ARBA00023157"/>
    </source>
</evidence>
<sequence>MDRREFLGWVGVGAIASSLPVAIAACSRQNAKTDSSSDSARADGFAPVGTITDLDRQGQILNKEFDRGSILVIRNPSDPKNVNAVNPTCTHAGCTVSWDSDQKLFACPCHGSQFAPDGKVVQGPAEEPLTAYEAKLEGNIILAKKM</sequence>
<protein>
    <submittedName>
        <fullName evidence="8">Cytochrome B6</fullName>
    </submittedName>
</protein>
<evidence type="ECO:0000313" key="9">
    <source>
        <dbReference type="Proteomes" id="UP000186868"/>
    </source>
</evidence>
<dbReference type="GO" id="GO:0016020">
    <property type="term" value="C:membrane"/>
    <property type="evidence" value="ECO:0007669"/>
    <property type="project" value="InterPro"/>
</dbReference>
<dbReference type="AlphaFoldDB" id="A0A1U7HDE6"/>
<dbReference type="EMBL" id="MRCB01000019">
    <property type="protein sequence ID" value="OKH21600.1"/>
    <property type="molecule type" value="Genomic_DNA"/>
</dbReference>
<dbReference type="InterPro" id="IPR014349">
    <property type="entry name" value="Rieske_Fe-S_prot"/>
</dbReference>
<gene>
    <name evidence="8" type="ORF">NIES593_15400</name>
</gene>
<dbReference type="SUPFAM" id="SSF50022">
    <property type="entry name" value="ISP domain"/>
    <property type="match status" value="1"/>
</dbReference>
<keyword evidence="3" id="KW-0408">Iron</keyword>
<evidence type="ECO:0000256" key="1">
    <source>
        <dbReference type="ARBA" id="ARBA00022714"/>
    </source>
</evidence>
<evidence type="ECO:0000256" key="4">
    <source>
        <dbReference type="ARBA" id="ARBA00023014"/>
    </source>
</evidence>
<dbReference type="GO" id="GO:0051537">
    <property type="term" value="F:2 iron, 2 sulfur cluster binding"/>
    <property type="evidence" value="ECO:0007669"/>
    <property type="project" value="UniProtKB-KW"/>
</dbReference>
<comment type="caution">
    <text evidence="8">The sequence shown here is derived from an EMBL/GenBank/DDBJ whole genome shotgun (WGS) entry which is preliminary data.</text>
</comment>
<feature type="domain" description="Rieske" evidence="7">
    <location>
        <begin position="45"/>
        <end position="143"/>
    </location>
</feature>
<comment type="cofactor">
    <cofactor evidence="6">
        <name>[2Fe-2S] cluster</name>
        <dbReference type="ChEBI" id="CHEBI:190135"/>
    </cofactor>
</comment>
<dbReference type="PRINTS" id="PR00162">
    <property type="entry name" value="RIESKE"/>
</dbReference>
<dbReference type="PROSITE" id="PS51257">
    <property type="entry name" value="PROKAR_LIPOPROTEIN"/>
    <property type="match status" value="1"/>
</dbReference>
<evidence type="ECO:0000256" key="3">
    <source>
        <dbReference type="ARBA" id="ARBA00023004"/>
    </source>
</evidence>
<reference evidence="8 9" key="1">
    <citation type="submission" date="2016-11" db="EMBL/GenBank/DDBJ databases">
        <title>Draft Genome Sequences of Nine Cyanobacterial Strains from Diverse Habitats.</title>
        <authorList>
            <person name="Zhu T."/>
            <person name="Hou S."/>
            <person name="Lu X."/>
            <person name="Hess W.R."/>
        </authorList>
    </citation>
    <scope>NUCLEOTIDE SEQUENCE [LARGE SCALE GENOMIC DNA]</scope>
    <source>
        <strain evidence="8 9">NIES-593</strain>
    </source>
</reference>
<dbReference type="Proteomes" id="UP000186868">
    <property type="component" value="Unassembled WGS sequence"/>
</dbReference>
<keyword evidence="5" id="KW-1015">Disulfide bond</keyword>
<name>A0A1U7HDE6_9CYAN</name>
<dbReference type="InterPro" id="IPR005805">
    <property type="entry name" value="Rieske_Fe-S_prot_C"/>
</dbReference>
<organism evidence="8 9">
    <name type="scientific">Hydrococcus rivularis NIES-593</name>
    <dbReference type="NCBI Taxonomy" id="1921803"/>
    <lineage>
        <taxon>Bacteria</taxon>
        <taxon>Bacillati</taxon>
        <taxon>Cyanobacteriota</taxon>
        <taxon>Cyanophyceae</taxon>
        <taxon>Pleurocapsales</taxon>
        <taxon>Hydrococcaceae</taxon>
        <taxon>Hydrococcus</taxon>
    </lineage>
</organism>
<dbReference type="Gene3D" id="2.102.10.10">
    <property type="entry name" value="Rieske [2Fe-2S] iron-sulphur domain"/>
    <property type="match status" value="1"/>
</dbReference>